<dbReference type="OrthoDB" id="132689at2157"/>
<evidence type="ECO:0000259" key="2">
    <source>
        <dbReference type="Pfam" id="PF04038"/>
    </source>
</evidence>
<sequence>MGSLDEYFKCLSDRERAIFEGAISMGALFHQFTGTPVNQNTLESLKTAIEDSIRLQPSIEDVKVGINLDDAENEFGYVSLEGKMLDVKITSKFKNVKAIIRMKYIDRLKYPLIYVENIKEE</sequence>
<feature type="domain" description="Dihydroneopterin aldolase MtpD C-terminal" evidence="2">
    <location>
        <begin position="12"/>
        <end position="116"/>
    </location>
</feature>
<gene>
    <name evidence="1" type="primary">mptD</name>
    <name evidence="3" type="ORF">DPC56_02895</name>
</gene>
<dbReference type="RefSeq" id="WP_112093744.1">
    <property type="nucleotide sequence ID" value="NZ_QLOE01000003.1"/>
</dbReference>
<dbReference type="InterPro" id="IPR007181">
    <property type="entry name" value="MtpD_C"/>
</dbReference>
<dbReference type="EC" id="4.1.2.25" evidence="1"/>
<reference evidence="3 4" key="1">
    <citation type="submission" date="2018-06" db="EMBL/GenBank/DDBJ databases">
        <title>Draft genome sequence of hyperthermophilic methanogen Methanothermobacter tenebrarum sp. MCM-B 1447.</title>
        <authorList>
            <person name="Pore S.D."/>
            <person name="Dagar S."/>
            <person name="Dhakephalkar P.K."/>
        </authorList>
    </citation>
    <scope>NUCLEOTIDE SEQUENCE [LARGE SCALE GENOMIC DNA]</scope>
    <source>
        <strain evidence="3 4">MCM B 1447</strain>
    </source>
</reference>
<comment type="caution">
    <text evidence="3">The sequence shown here is derived from an EMBL/GenBank/DDBJ whole genome shotgun (WGS) entry which is preliminary data.</text>
</comment>
<dbReference type="UniPathway" id="UPA00065"/>
<dbReference type="GO" id="GO:0004150">
    <property type="term" value="F:dihydroneopterin aldolase activity"/>
    <property type="evidence" value="ECO:0007669"/>
    <property type="project" value="UniProtKB-UniRule"/>
</dbReference>
<keyword evidence="1" id="KW-0456">Lyase</keyword>
<feature type="binding site" evidence="1">
    <location>
        <position position="20"/>
    </location>
    <ligand>
        <name>substrate</name>
    </ligand>
</feature>
<name>A0A328PAM1_9EURY</name>
<evidence type="ECO:0000256" key="1">
    <source>
        <dbReference type="HAMAP-Rule" id="MF_02130"/>
    </source>
</evidence>
<dbReference type="EMBL" id="QLOE01000003">
    <property type="protein sequence ID" value="RAO79279.1"/>
    <property type="molecule type" value="Genomic_DNA"/>
</dbReference>
<keyword evidence="4" id="KW-1185">Reference proteome</keyword>
<comment type="subunit">
    <text evidence="1">Homotetramer.</text>
</comment>
<comment type="catalytic activity">
    <reaction evidence="1">
        <text>7,8-dihydroneopterin = 6-hydroxymethyl-7,8-dihydropterin + glycolaldehyde</text>
        <dbReference type="Rhea" id="RHEA:10540"/>
        <dbReference type="ChEBI" id="CHEBI:17001"/>
        <dbReference type="ChEBI" id="CHEBI:17071"/>
        <dbReference type="ChEBI" id="CHEBI:44841"/>
        <dbReference type="EC" id="4.1.2.25"/>
    </reaction>
</comment>
<protein>
    <recommendedName>
        <fullName evidence="1">Dihydroneopterin aldolase</fullName>
        <shortName evidence="1">DHNA</shortName>
        <ecNumber evidence="1">4.1.2.25</ecNumber>
    </recommendedName>
    <alternativeName>
        <fullName evidence="1">7,8-dihydroneopterin aldolase</fullName>
    </alternativeName>
</protein>
<evidence type="ECO:0000313" key="3">
    <source>
        <dbReference type="EMBL" id="RAO79279.1"/>
    </source>
</evidence>
<comment type="caution">
    <text evidence="1">Lacks conserved residue(s) required for the propagation of feature annotation.</text>
</comment>
<dbReference type="Proteomes" id="UP000249782">
    <property type="component" value="Unassembled WGS sequence"/>
</dbReference>
<dbReference type="InterPro" id="IPR036839">
    <property type="entry name" value="MptD_sf"/>
</dbReference>
<dbReference type="Pfam" id="PF04038">
    <property type="entry name" value="DHNA"/>
    <property type="match status" value="1"/>
</dbReference>
<comment type="pathway">
    <text evidence="1">Cofactor biosynthesis; 5,6,7,8-tetrahydromethanopterin biosynthesis.</text>
</comment>
<dbReference type="HAMAP" id="MF_02130">
    <property type="entry name" value="DHNA_arch"/>
    <property type="match status" value="1"/>
</dbReference>
<dbReference type="Gene3D" id="3.30.1300.20">
    <property type="entry name" value="7,8-dihydroneopterin aldolase (MptD)"/>
    <property type="match status" value="1"/>
</dbReference>
<evidence type="ECO:0000313" key="4">
    <source>
        <dbReference type="Proteomes" id="UP000249782"/>
    </source>
</evidence>
<organism evidence="3 4">
    <name type="scientific">Methanothermobacter tenebrarum</name>
    <dbReference type="NCBI Taxonomy" id="680118"/>
    <lineage>
        <taxon>Archaea</taxon>
        <taxon>Methanobacteriati</taxon>
        <taxon>Methanobacteriota</taxon>
        <taxon>Methanomada group</taxon>
        <taxon>Methanobacteria</taxon>
        <taxon>Methanobacteriales</taxon>
        <taxon>Methanobacteriaceae</taxon>
        <taxon>Methanothermobacter</taxon>
    </lineage>
</organism>
<dbReference type="GO" id="GO:2001118">
    <property type="term" value="P:tetrahydromethanopterin biosynthetic process"/>
    <property type="evidence" value="ECO:0007669"/>
    <property type="project" value="UniProtKB-UniRule"/>
</dbReference>
<comment type="function">
    <text evidence="1">Catalyzes the conversion of 7,8-dihydroneopterin (H2Neo) to 6-hydroxymethyl-7,8-dihydropterin (6-HMD).</text>
</comment>
<dbReference type="InterPro" id="IPR027508">
    <property type="entry name" value="DHN_aldolase_MptD"/>
</dbReference>
<dbReference type="SUPFAM" id="SSF143560">
    <property type="entry name" value="MK0786-like"/>
    <property type="match status" value="1"/>
</dbReference>
<accession>A0A328PAM1</accession>
<comment type="similarity">
    <text evidence="1">Belongs to the archaeal dihydroneopterin aldolase family.</text>
</comment>
<dbReference type="AlphaFoldDB" id="A0A328PAM1"/>
<proteinExistence type="inferred from homology"/>